<reference evidence="1" key="1">
    <citation type="submission" date="2022-09" db="EMBL/GenBank/DDBJ databases">
        <title>Fusarium specimens isolated from Avocado Roots.</title>
        <authorList>
            <person name="Stajich J."/>
            <person name="Roper C."/>
            <person name="Heimlech-Rivalta G."/>
        </authorList>
    </citation>
    <scope>NUCLEOTIDE SEQUENCE</scope>
    <source>
        <strain evidence="1">CF00136</strain>
    </source>
</reference>
<dbReference type="Gene3D" id="1.25.40.10">
    <property type="entry name" value="Tetratricopeptide repeat domain"/>
    <property type="match status" value="1"/>
</dbReference>
<dbReference type="Proteomes" id="UP001152049">
    <property type="component" value="Unassembled WGS sequence"/>
</dbReference>
<protein>
    <recommendedName>
        <fullName evidence="3">NB-ARC domain-containing protein</fullName>
    </recommendedName>
</protein>
<gene>
    <name evidence="1" type="ORF">NW762_006379</name>
</gene>
<name>A0A9W8S1H7_9HYPO</name>
<organism evidence="1 2">
    <name type="scientific">Fusarium torreyae</name>
    <dbReference type="NCBI Taxonomy" id="1237075"/>
    <lineage>
        <taxon>Eukaryota</taxon>
        <taxon>Fungi</taxon>
        <taxon>Dikarya</taxon>
        <taxon>Ascomycota</taxon>
        <taxon>Pezizomycotina</taxon>
        <taxon>Sordariomycetes</taxon>
        <taxon>Hypocreomycetidae</taxon>
        <taxon>Hypocreales</taxon>
        <taxon>Nectriaceae</taxon>
        <taxon>Fusarium</taxon>
    </lineage>
</organism>
<dbReference type="SUPFAM" id="SSF48452">
    <property type="entry name" value="TPR-like"/>
    <property type="match status" value="1"/>
</dbReference>
<dbReference type="Gene3D" id="3.40.50.300">
    <property type="entry name" value="P-loop containing nucleotide triphosphate hydrolases"/>
    <property type="match status" value="1"/>
</dbReference>
<evidence type="ECO:0000313" key="2">
    <source>
        <dbReference type="Proteomes" id="UP001152049"/>
    </source>
</evidence>
<dbReference type="OrthoDB" id="6161812at2759"/>
<dbReference type="InterPro" id="IPR011990">
    <property type="entry name" value="TPR-like_helical_dom_sf"/>
</dbReference>
<sequence length="954" mass="107831">MAANNPALFPDQEARHHSDLQAEWERAQAQCRKDLRGVNIEKSLRFNTVDELHAGILNTKEAQTNTATHWLGQLKPYLDIMQLAFLILAAPVPSLKLETKLFFGLLYLIISGAMRSTEVLGKFTEALKRVSNKLQLLNRYGRRLVNDSDVQSYIVDALIELISLWVKASELFTSQRSLLGTWSNHEAQFEAAEMKLDNYVKAVADIAQVEAAFGKANQSSSDPFKMLLQGEEDDDLFPLNTLDRDLPPFFTRHDVVDKIDDFMKPSPSPNEPLRKYVLSGLGGSGKTTTALAYAHKARKEASYDAIFWVGSQTAAQIDQTFMKIALKLNLPMNEMTKDPAALKLRIRTWLDKTKLAREIQAQGLYELASLDAEHSLAMFQGLRQIWSPVSINNRPADEEIRVQEFLCELDGLPLAIEQMAAYASFTEKSIEELHQEFSKSFKRIAAGVKKKRWSNNEDSETSTMTLATVWDLQFAEIRGTIAGHILGLLSILSPDSIPKNLLTPEEDWDDDICDIVVAHVDEEVLENASSSPEDAIGEALDLLKQLALVKSTSGYLSVHRLVQKAFLHPKISSEREDRTRGRPQLGQLDLPAIKGFIDTVCKLLDYRFPRADKGDQTHWGKWKTCAMYMPHVESVVRHFGSLEKRLKAEGARWELCQELQDLVQNSAWYQYELGDYHKCLELVHFGQKHTARDSDMYAHFSSHAACAYFELHEVAKGQEQIDTALSIRERTRDPDDSQLGNAYSNKAILEYSVGRYESAKAYNAKAYRIRQITKDNYLSAAHFHLGVINMLQGHLDDAEKELRICGDFCRKACVDFADIRHPSQLLAAANVALKRGNAETAKMYLTEGRTIVSRDMPMTLLAAAYEYRLGKHFDDSIELANRRGVESETARALRMKAVVYQQKHSGIDPGKEGNGDLVKAAEEILGKFQAREQWDLSGYEVEERYDMMVCGHRR</sequence>
<accession>A0A9W8S1H7</accession>
<dbReference type="AlphaFoldDB" id="A0A9W8S1H7"/>
<dbReference type="PANTHER" id="PTHR35205">
    <property type="entry name" value="NB-ARC AND TPR DOMAIN PROTEIN"/>
    <property type="match status" value="1"/>
</dbReference>
<keyword evidence="2" id="KW-1185">Reference proteome</keyword>
<evidence type="ECO:0008006" key="3">
    <source>
        <dbReference type="Google" id="ProtNLM"/>
    </source>
</evidence>
<dbReference type="EMBL" id="JAOQAZ010000010">
    <property type="protein sequence ID" value="KAJ4263560.1"/>
    <property type="molecule type" value="Genomic_DNA"/>
</dbReference>
<evidence type="ECO:0000313" key="1">
    <source>
        <dbReference type="EMBL" id="KAJ4263560.1"/>
    </source>
</evidence>
<dbReference type="InterPro" id="IPR027417">
    <property type="entry name" value="P-loop_NTPase"/>
</dbReference>
<comment type="caution">
    <text evidence="1">The sequence shown here is derived from an EMBL/GenBank/DDBJ whole genome shotgun (WGS) entry which is preliminary data.</text>
</comment>
<dbReference type="PANTHER" id="PTHR35205:SF1">
    <property type="entry name" value="ZU5 DOMAIN-CONTAINING PROTEIN"/>
    <property type="match status" value="1"/>
</dbReference>
<proteinExistence type="predicted"/>
<dbReference type="SUPFAM" id="SSF52540">
    <property type="entry name" value="P-loop containing nucleoside triphosphate hydrolases"/>
    <property type="match status" value="1"/>
</dbReference>